<protein>
    <recommendedName>
        <fullName evidence="3">C2H2-type domain-containing protein</fullName>
    </recommendedName>
</protein>
<dbReference type="InterPro" id="IPR036236">
    <property type="entry name" value="Znf_C2H2_sf"/>
</dbReference>
<comment type="caution">
    <text evidence="4">The sequence shown here is derived from an EMBL/GenBank/DDBJ whole genome shotgun (WGS) entry which is preliminary data.</text>
</comment>
<dbReference type="AlphaFoldDB" id="A0A9Q0MQN1"/>
<keyword evidence="1" id="KW-0479">Metal-binding</keyword>
<sequence length="266" mass="31319">MCDICKRLFETKRGLTNHRRTHDLERASQPTDPAPSASPTKNLTEVECNVCKQTFPTHRGMKTHRNRHAKEANEETAARINSRKEAIVSSDKNDTSGRISNDASKLESECKKWKDTFQSHLNNEVFNESEFDNDVTKFLKFLFEANAKMPGPRQKQRSRIMENGDVTFVNALETDEILYTQKQLGNNAQNKHQRVQELEALHRFTQIYRNKNIYECVKREDKFFDEEMKTVLQYFYNEVMLKELANSSKERDMQLRQYDEETKTFM</sequence>
<evidence type="ECO:0000313" key="5">
    <source>
        <dbReference type="Proteomes" id="UP001151699"/>
    </source>
</evidence>
<dbReference type="Gene3D" id="3.30.160.60">
    <property type="entry name" value="Classic Zinc Finger"/>
    <property type="match status" value="1"/>
</dbReference>
<dbReference type="InterPro" id="IPR013087">
    <property type="entry name" value="Znf_C2H2_type"/>
</dbReference>
<dbReference type="Proteomes" id="UP001151699">
    <property type="component" value="Chromosome C"/>
</dbReference>
<dbReference type="EMBL" id="WJQU01000004">
    <property type="protein sequence ID" value="KAJ6636213.1"/>
    <property type="molecule type" value="Genomic_DNA"/>
</dbReference>
<evidence type="ECO:0000256" key="1">
    <source>
        <dbReference type="PROSITE-ProRule" id="PRU00042"/>
    </source>
</evidence>
<keyword evidence="1" id="KW-0863">Zinc-finger</keyword>
<feature type="region of interest" description="Disordered" evidence="2">
    <location>
        <begin position="60"/>
        <end position="101"/>
    </location>
</feature>
<dbReference type="PROSITE" id="PS50157">
    <property type="entry name" value="ZINC_FINGER_C2H2_2"/>
    <property type="match status" value="2"/>
</dbReference>
<keyword evidence="1" id="KW-0862">Zinc</keyword>
<feature type="domain" description="C2H2-type" evidence="3">
    <location>
        <begin position="46"/>
        <end position="73"/>
    </location>
</feature>
<feature type="compositionally biased region" description="Basic and acidic residues" evidence="2">
    <location>
        <begin position="69"/>
        <end position="95"/>
    </location>
</feature>
<dbReference type="PROSITE" id="PS00028">
    <property type="entry name" value="ZINC_FINGER_C2H2_1"/>
    <property type="match status" value="2"/>
</dbReference>
<keyword evidence="5" id="KW-1185">Reference proteome</keyword>
<dbReference type="OrthoDB" id="7610505at2759"/>
<feature type="region of interest" description="Disordered" evidence="2">
    <location>
        <begin position="16"/>
        <end position="43"/>
    </location>
</feature>
<evidence type="ECO:0000259" key="3">
    <source>
        <dbReference type="PROSITE" id="PS50157"/>
    </source>
</evidence>
<reference evidence="4" key="1">
    <citation type="submission" date="2022-07" db="EMBL/GenBank/DDBJ databases">
        <authorList>
            <person name="Trinca V."/>
            <person name="Uliana J.V.C."/>
            <person name="Torres T.T."/>
            <person name="Ward R.J."/>
            <person name="Monesi N."/>
        </authorList>
    </citation>
    <scope>NUCLEOTIDE SEQUENCE</scope>
    <source>
        <strain evidence="4">HSMRA1968</strain>
        <tissue evidence="4">Whole embryos</tissue>
    </source>
</reference>
<gene>
    <name evidence="4" type="ORF">Bhyg_14801</name>
</gene>
<dbReference type="SUPFAM" id="SSF57667">
    <property type="entry name" value="beta-beta-alpha zinc fingers"/>
    <property type="match status" value="1"/>
</dbReference>
<feature type="domain" description="C2H2-type" evidence="3">
    <location>
        <begin position="1"/>
        <end position="27"/>
    </location>
</feature>
<dbReference type="SMART" id="SM00355">
    <property type="entry name" value="ZnF_C2H2"/>
    <property type="match status" value="2"/>
</dbReference>
<proteinExistence type="predicted"/>
<dbReference type="GO" id="GO:0008270">
    <property type="term" value="F:zinc ion binding"/>
    <property type="evidence" value="ECO:0007669"/>
    <property type="project" value="UniProtKB-KW"/>
</dbReference>
<feature type="non-terminal residue" evidence="4">
    <location>
        <position position="1"/>
    </location>
</feature>
<evidence type="ECO:0000256" key="2">
    <source>
        <dbReference type="SAM" id="MobiDB-lite"/>
    </source>
</evidence>
<accession>A0A9Q0MQN1</accession>
<organism evidence="4 5">
    <name type="scientific">Pseudolycoriella hygida</name>
    <dbReference type="NCBI Taxonomy" id="35572"/>
    <lineage>
        <taxon>Eukaryota</taxon>
        <taxon>Metazoa</taxon>
        <taxon>Ecdysozoa</taxon>
        <taxon>Arthropoda</taxon>
        <taxon>Hexapoda</taxon>
        <taxon>Insecta</taxon>
        <taxon>Pterygota</taxon>
        <taxon>Neoptera</taxon>
        <taxon>Endopterygota</taxon>
        <taxon>Diptera</taxon>
        <taxon>Nematocera</taxon>
        <taxon>Sciaroidea</taxon>
        <taxon>Sciaridae</taxon>
        <taxon>Pseudolycoriella</taxon>
    </lineage>
</organism>
<evidence type="ECO:0000313" key="4">
    <source>
        <dbReference type="EMBL" id="KAJ6636213.1"/>
    </source>
</evidence>
<name>A0A9Q0MQN1_9DIPT</name>